<dbReference type="InterPro" id="IPR027417">
    <property type="entry name" value="P-loop_NTPase"/>
</dbReference>
<feature type="compositionally biased region" description="Basic and acidic residues" evidence="1">
    <location>
        <begin position="232"/>
        <end position="259"/>
    </location>
</feature>
<dbReference type="GO" id="GO:0000724">
    <property type="term" value="P:double-strand break repair via homologous recombination"/>
    <property type="evidence" value="ECO:0007669"/>
    <property type="project" value="TreeGrafter"/>
</dbReference>
<dbReference type="Proteomes" id="UP000823405">
    <property type="component" value="Unassembled WGS sequence"/>
</dbReference>
<name>A0A9P6R2C9_9FUNG</name>
<feature type="compositionally biased region" description="Basic and acidic residues" evidence="1">
    <location>
        <begin position="32"/>
        <end position="42"/>
    </location>
</feature>
<dbReference type="GO" id="GO:0003697">
    <property type="term" value="F:single-stranded DNA binding"/>
    <property type="evidence" value="ECO:0007669"/>
    <property type="project" value="TreeGrafter"/>
</dbReference>
<keyword evidence="3" id="KW-0067">ATP-binding</keyword>
<feature type="region of interest" description="Disordered" evidence="1">
    <location>
        <begin position="312"/>
        <end position="337"/>
    </location>
</feature>
<dbReference type="GO" id="GO:0017116">
    <property type="term" value="F:single-stranded DNA helicase activity"/>
    <property type="evidence" value="ECO:0007669"/>
    <property type="project" value="TreeGrafter"/>
</dbReference>
<comment type="caution">
    <text evidence="3">The sequence shown here is derived from an EMBL/GenBank/DDBJ whole genome shotgun (WGS) entry which is preliminary data.</text>
</comment>
<feature type="region of interest" description="Disordered" evidence="1">
    <location>
        <begin position="212"/>
        <end position="286"/>
    </location>
</feature>
<keyword evidence="4" id="KW-1185">Reference proteome</keyword>
<evidence type="ECO:0000259" key="2">
    <source>
        <dbReference type="Pfam" id="PF17855"/>
    </source>
</evidence>
<keyword evidence="3" id="KW-0378">Hydrolase</keyword>
<feature type="domain" description="MCM AAA-lid" evidence="2">
    <location>
        <begin position="88"/>
        <end position="168"/>
    </location>
</feature>
<evidence type="ECO:0000313" key="4">
    <source>
        <dbReference type="Proteomes" id="UP000823405"/>
    </source>
</evidence>
<feature type="region of interest" description="Disordered" evidence="1">
    <location>
        <begin position="1"/>
        <end position="82"/>
    </location>
</feature>
<evidence type="ECO:0000256" key="1">
    <source>
        <dbReference type="SAM" id="MobiDB-lite"/>
    </source>
</evidence>
<dbReference type="InterPro" id="IPR041562">
    <property type="entry name" value="MCM_lid"/>
</dbReference>
<dbReference type="PANTHER" id="PTHR11630">
    <property type="entry name" value="DNA REPLICATION LICENSING FACTOR MCM FAMILY MEMBER"/>
    <property type="match status" value="1"/>
</dbReference>
<dbReference type="EMBL" id="JAAAIN010001080">
    <property type="protein sequence ID" value="KAG0307278.1"/>
    <property type="molecule type" value="Genomic_DNA"/>
</dbReference>
<dbReference type="InterPro" id="IPR031327">
    <property type="entry name" value="MCM"/>
</dbReference>
<feature type="region of interest" description="Disordered" evidence="1">
    <location>
        <begin position="349"/>
        <end position="392"/>
    </location>
</feature>
<keyword evidence="3" id="KW-0347">Helicase</keyword>
<feature type="compositionally biased region" description="Basic residues" evidence="1">
    <location>
        <begin position="7"/>
        <end position="31"/>
    </location>
</feature>
<sequence length="392" mass="43171">MDGQFVPKKKRLTGKEIRRRRKKLRKNAKRRRMEDMGLRPEDDGYDSSVTDDGSSVGGSTAGGGKDDEEEDDEEVEEETRPDPWSLEKVKAYIIWIKATFQPKLTPPAEQVLVSYYQLQRKADLRNAARTTIRLLESLIRLSQAHARLMAQDLVTVQDAVVVISLMEATAQGGAAVLGGINPLHASFPKSAEDWRQEAAMLDRLGLSQLASHLQEGGDDGDSDVVPGTDTEEMSRIAIKRERDDGYGDNYDHSWDHDRSVSSPAKRGRNPGLVAARSTSSSASSVSTTILPTGSMVLDDQAEAEFLEQLRQTDPAADNPDNSNNEGGGFVGVKMEEDEPPLIDRRFALRHTQSTQSRFGAVSPPVSRRDKGKGVIRGRDSGDEFDNDEKSCS</sequence>
<feature type="compositionally biased region" description="Low complexity" evidence="1">
    <location>
        <begin position="313"/>
        <end position="324"/>
    </location>
</feature>
<dbReference type="GO" id="GO:0005524">
    <property type="term" value="F:ATP binding"/>
    <property type="evidence" value="ECO:0007669"/>
    <property type="project" value="InterPro"/>
</dbReference>
<dbReference type="AlphaFoldDB" id="A0A9P6R2C9"/>
<dbReference type="Pfam" id="PF17855">
    <property type="entry name" value="MCM_lid"/>
    <property type="match status" value="1"/>
</dbReference>
<dbReference type="OrthoDB" id="6274823at2759"/>
<gene>
    <name evidence="3" type="primary">MCM9_1</name>
    <name evidence="3" type="ORF">BGZ97_000452</name>
</gene>
<feature type="compositionally biased region" description="Basic and acidic residues" evidence="1">
    <location>
        <begin position="366"/>
        <end position="392"/>
    </location>
</feature>
<proteinExistence type="predicted"/>
<dbReference type="Gene3D" id="3.40.50.300">
    <property type="entry name" value="P-loop containing nucleotide triphosphate hydrolases"/>
    <property type="match status" value="1"/>
</dbReference>
<organism evidence="3 4">
    <name type="scientific">Linnemannia gamsii</name>
    <dbReference type="NCBI Taxonomy" id="64522"/>
    <lineage>
        <taxon>Eukaryota</taxon>
        <taxon>Fungi</taxon>
        <taxon>Fungi incertae sedis</taxon>
        <taxon>Mucoromycota</taxon>
        <taxon>Mortierellomycotina</taxon>
        <taxon>Mortierellomycetes</taxon>
        <taxon>Mortierellales</taxon>
        <taxon>Mortierellaceae</taxon>
        <taxon>Linnemannia</taxon>
    </lineage>
</organism>
<dbReference type="GO" id="GO:0042555">
    <property type="term" value="C:MCM complex"/>
    <property type="evidence" value="ECO:0007669"/>
    <property type="project" value="TreeGrafter"/>
</dbReference>
<dbReference type="GO" id="GO:0016787">
    <property type="term" value="F:hydrolase activity"/>
    <property type="evidence" value="ECO:0007669"/>
    <property type="project" value="UniProtKB-KW"/>
</dbReference>
<evidence type="ECO:0000313" key="3">
    <source>
        <dbReference type="EMBL" id="KAG0307278.1"/>
    </source>
</evidence>
<keyword evidence="3" id="KW-0547">Nucleotide-binding</keyword>
<feature type="compositionally biased region" description="Low complexity" evidence="1">
    <location>
        <begin position="273"/>
        <end position="286"/>
    </location>
</feature>
<dbReference type="GO" id="GO:0005634">
    <property type="term" value="C:nucleus"/>
    <property type="evidence" value="ECO:0007669"/>
    <property type="project" value="UniProtKB-SubCell"/>
</dbReference>
<protein>
    <submittedName>
        <fullName evidence="3">DNA helicase mcm9</fullName>
    </submittedName>
</protein>
<reference evidence="3" key="1">
    <citation type="journal article" date="2020" name="Fungal Divers.">
        <title>Resolving the Mortierellaceae phylogeny through synthesis of multi-gene phylogenetics and phylogenomics.</title>
        <authorList>
            <person name="Vandepol N."/>
            <person name="Liber J."/>
            <person name="Desiro A."/>
            <person name="Na H."/>
            <person name="Kennedy M."/>
            <person name="Barry K."/>
            <person name="Grigoriev I.V."/>
            <person name="Miller A.N."/>
            <person name="O'Donnell K."/>
            <person name="Stajich J.E."/>
            <person name="Bonito G."/>
        </authorList>
    </citation>
    <scope>NUCLEOTIDE SEQUENCE</scope>
    <source>
        <strain evidence="3">NVP60</strain>
    </source>
</reference>
<accession>A0A9P6R2C9</accession>
<dbReference type="PANTHER" id="PTHR11630:SF48">
    <property type="entry name" value="DNA HELICASE MCM9"/>
    <property type="match status" value="1"/>
</dbReference>
<feature type="compositionally biased region" description="Acidic residues" evidence="1">
    <location>
        <begin position="66"/>
        <end position="77"/>
    </location>
</feature>